<dbReference type="SMART" id="SM00530">
    <property type="entry name" value="HTH_XRE"/>
    <property type="match status" value="1"/>
</dbReference>
<dbReference type="Pfam" id="PF12844">
    <property type="entry name" value="HTH_19"/>
    <property type="match status" value="1"/>
</dbReference>
<dbReference type="Gene3D" id="1.10.260.40">
    <property type="entry name" value="lambda repressor-like DNA-binding domains"/>
    <property type="match status" value="1"/>
</dbReference>
<dbReference type="AlphaFoldDB" id="A0A1M5WP14"/>
<name>A0A1M5WP14_9CLOT</name>
<evidence type="ECO:0000313" key="4">
    <source>
        <dbReference type="Proteomes" id="UP000184241"/>
    </source>
</evidence>
<reference evidence="3 4" key="1">
    <citation type="submission" date="2016-11" db="EMBL/GenBank/DDBJ databases">
        <authorList>
            <person name="Jaros S."/>
            <person name="Januszkiewicz K."/>
            <person name="Wedrychowicz H."/>
        </authorList>
    </citation>
    <scope>NUCLEOTIDE SEQUENCE [LARGE SCALE GENOMIC DNA]</scope>
    <source>
        <strain evidence="3 4">DSM 6191</strain>
    </source>
</reference>
<dbReference type="RefSeq" id="WP_073017670.1">
    <property type="nucleotide sequence ID" value="NZ_FQXU01000004.1"/>
</dbReference>
<dbReference type="Proteomes" id="UP000184241">
    <property type="component" value="Unassembled WGS sequence"/>
</dbReference>
<sequence>MSTFGERFKTLRLEKNLKQEELINDFNNKYHYSFTRSAVSQYENNKRIPEIDALKDFANYFNVNLDYLIGNSDIRKVESNSTVYKSKVDGKVIEIEISKNHLHKLSDKEVQNLINQLKAVGFDVETLIKNAKEPTE</sequence>
<dbReference type="PROSITE" id="PS50943">
    <property type="entry name" value="HTH_CROC1"/>
    <property type="match status" value="1"/>
</dbReference>
<evidence type="ECO:0000313" key="3">
    <source>
        <dbReference type="EMBL" id="SHH89365.1"/>
    </source>
</evidence>
<dbReference type="InterPro" id="IPR001387">
    <property type="entry name" value="Cro/C1-type_HTH"/>
</dbReference>
<dbReference type="SUPFAM" id="SSF47413">
    <property type="entry name" value="lambda repressor-like DNA-binding domains"/>
    <property type="match status" value="1"/>
</dbReference>
<proteinExistence type="predicted"/>
<gene>
    <name evidence="3" type="ORF">SAMN02745941_01188</name>
</gene>
<dbReference type="EMBL" id="FQXU01000004">
    <property type="protein sequence ID" value="SHH89365.1"/>
    <property type="molecule type" value="Genomic_DNA"/>
</dbReference>
<dbReference type="CDD" id="cd00093">
    <property type="entry name" value="HTH_XRE"/>
    <property type="match status" value="1"/>
</dbReference>
<dbReference type="PANTHER" id="PTHR46558:SF11">
    <property type="entry name" value="HTH-TYPE TRANSCRIPTIONAL REGULATOR XRE"/>
    <property type="match status" value="1"/>
</dbReference>
<accession>A0A1M5WP14</accession>
<organism evidence="3 4">
    <name type="scientific">Clostridium intestinale DSM 6191</name>
    <dbReference type="NCBI Taxonomy" id="1121320"/>
    <lineage>
        <taxon>Bacteria</taxon>
        <taxon>Bacillati</taxon>
        <taxon>Bacillota</taxon>
        <taxon>Clostridia</taxon>
        <taxon>Eubacteriales</taxon>
        <taxon>Clostridiaceae</taxon>
        <taxon>Clostridium</taxon>
    </lineage>
</organism>
<keyword evidence="1" id="KW-0238">DNA-binding</keyword>
<protein>
    <submittedName>
        <fullName evidence="3">Transcriptional regulator, contains XRE-family HTH domain</fullName>
    </submittedName>
</protein>
<evidence type="ECO:0000256" key="1">
    <source>
        <dbReference type="ARBA" id="ARBA00023125"/>
    </source>
</evidence>
<dbReference type="PANTHER" id="PTHR46558">
    <property type="entry name" value="TRACRIPTIONAL REGULATORY PROTEIN-RELATED-RELATED"/>
    <property type="match status" value="1"/>
</dbReference>
<dbReference type="GO" id="GO:0003677">
    <property type="term" value="F:DNA binding"/>
    <property type="evidence" value="ECO:0007669"/>
    <property type="project" value="UniProtKB-KW"/>
</dbReference>
<dbReference type="InterPro" id="IPR010982">
    <property type="entry name" value="Lambda_DNA-bd_dom_sf"/>
</dbReference>
<feature type="domain" description="HTH cro/C1-type" evidence="2">
    <location>
        <begin position="35"/>
        <end position="68"/>
    </location>
</feature>
<evidence type="ECO:0000259" key="2">
    <source>
        <dbReference type="PROSITE" id="PS50943"/>
    </source>
</evidence>